<keyword evidence="3" id="KW-1185">Reference proteome</keyword>
<dbReference type="InterPro" id="IPR028366">
    <property type="entry name" value="PhoU"/>
</dbReference>
<name>R4YXL8_9ACTN</name>
<dbReference type="eggNOG" id="COG0704">
    <property type="taxonomic scope" value="Bacteria"/>
</dbReference>
<dbReference type="SUPFAM" id="SSF109755">
    <property type="entry name" value="PhoU-like"/>
    <property type="match status" value="1"/>
</dbReference>
<protein>
    <recommendedName>
        <fullName evidence="1">PhoU domain-containing protein</fullName>
    </recommendedName>
</protein>
<evidence type="ECO:0000313" key="3">
    <source>
        <dbReference type="Proteomes" id="UP000018291"/>
    </source>
</evidence>
<sequence>MVMSFFRGDGDAVTDSVDRQINEMLGAGRHSFDLAMSALVAGPNIDAIGDDVHDTDRQVNEIEETVRRELVVHSAVHGQSDMSLVMPSLLVVKRLERVGDQCKNIFGMAEEGIRFTDAPDRAVFDDDRRVVSAMFSTTSELLAERDPAAVDAFSTTAEALMAELEDRVVQLMSSDEPSSYGVPRAMLARYIKRIVANLEGSARTVTVPLTGTEPTDLDE</sequence>
<dbReference type="GO" id="GO:0030643">
    <property type="term" value="P:intracellular phosphate ion homeostasis"/>
    <property type="evidence" value="ECO:0007669"/>
    <property type="project" value="InterPro"/>
</dbReference>
<dbReference type="InterPro" id="IPR038078">
    <property type="entry name" value="PhoU-like_sf"/>
</dbReference>
<reference evidence="2 3" key="1">
    <citation type="journal article" date="2013" name="ISME J.">
        <title>Metabolic model for the filamentous 'Candidatus Microthrix parvicella' based on genomic and metagenomic analyses.</title>
        <authorList>
            <person name="Jon McIlroy S."/>
            <person name="Kristiansen R."/>
            <person name="Albertsen M."/>
            <person name="Michael Karst S."/>
            <person name="Rossetti S."/>
            <person name="Lund Nielsen J."/>
            <person name="Tandoi V."/>
            <person name="James Seviour R."/>
            <person name="Nielsen P.H."/>
        </authorList>
    </citation>
    <scope>NUCLEOTIDE SEQUENCE [LARGE SCALE GENOMIC DNA]</scope>
    <source>
        <strain evidence="2 3">RN1</strain>
    </source>
</reference>
<dbReference type="HOGENOM" id="CLU_1259525_0_0_11"/>
<feature type="domain" description="PhoU" evidence="1">
    <location>
        <begin position="21"/>
        <end position="105"/>
    </location>
</feature>
<organism evidence="2 3">
    <name type="scientific">Candidatus Neomicrothrix parvicella RN1</name>
    <dbReference type="NCBI Taxonomy" id="1229780"/>
    <lineage>
        <taxon>Bacteria</taxon>
        <taxon>Bacillati</taxon>
        <taxon>Actinomycetota</taxon>
        <taxon>Acidimicrobiia</taxon>
        <taxon>Acidimicrobiales</taxon>
        <taxon>Microthrixaceae</taxon>
        <taxon>Candidatus Neomicrothrix</taxon>
    </lineage>
</organism>
<dbReference type="GO" id="GO:0045936">
    <property type="term" value="P:negative regulation of phosphate metabolic process"/>
    <property type="evidence" value="ECO:0007669"/>
    <property type="project" value="InterPro"/>
</dbReference>
<evidence type="ECO:0000313" key="2">
    <source>
        <dbReference type="EMBL" id="CCM62998.1"/>
    </source>
</evidence>
<dbReference type="InterPro" id="IPR026022">
    <property type="entry name" value="PhoU_dom"/>
</dbReference>
<proteinExistence type="predicted"/>
<comment type="caution">
    <text evidence="2">The sequence shown here is derived from an EMBL/GenBank/DDBJ whole genome shotgun (WGS) entry which is preliminary data.</text>
</comment>
<gene>
    <name evidence="2" type="ORF">BN381_150111</name>
</gene>
<dbReference type="AlphaFoldDB" id="R4YXL8"/>
<dbReference type="Proteomes" id="UP000018291">
    <property type="component" value="Unassembled WGS sequence"/>
</dbReference>
<dbReference type="Pfam" id="PF01895">
    <property type="entry name" value="PhoU"/>
    <property type="match status" value="1"/>
</dbReference>
<evidence type="ECO:0000259" key="1">
    <source>
        <dbReference type="Pfam" id="PF01895"/>
    </source>
</evidence>
<dbReference type="Gene3D" id="1.20.58.220">
    <property type="entry name" value="Phosphate transport system protein phou homolog 2, domain 2"/>
    <property type="match status" value="1"/>
</dbReference>
<dbReference type="PANTHER" id="PTHR42930:SF3">
    <property type="entry name" value="PHOSPHATE-SPECIFIC TRANSPORT SYSTEM ACCESSORY PROTEIN PHOU"/>
    <property type="match status" value="1"/>
</dbReference>
<dbReference type="PANTHER" id="PTHR42930">
    <property type="entry name" value="PHOSPHATE-SPECIFIC TRANSPORT SYSTEM ACCESSORY PROTEIN PHOU"/>
    <property type="match status" value="1"/>
</dbReference>
<accession>R4YXL8</accession>
<dbReference type="STRING" id="1229780.BN381_150111"/>
<dbReference type="EMBL" id="CANL01000007">
    <property type="protein sequence ID" value="CCM62998.1"/>
    <property type="molecule type" value="Genomic_DNA"/>
</dbReference>
<dbReference type="OrthoDB" id="9814256at2"/>